<evidence type="ECO:0000313" key="3">
    <source>
        <dbReference type="EMBL" id="CAJ1396262.1"/>
    </source>
</evidence>
<reference evidence="3" key="1">
    <citation type="submission" date="2023-08" db="EMBL/GenBank/DDBJ databases">
        <authorList>
            <person name="Chen Y."/>
            <person name="Shah S."/>
            <person name="Dougan E. K."/>
            <person name="Thang M."/>
            <person name="Chan C."/>
        </authorList>
    </citation>
    <scope>NUCLEOTIDE SEQUENCE</scope>
</reference>
<dbReference type="EMBL" id="CAUJNA010003225">
    <property type="protein sequence ID" value="CAJ1396262.1"/>
    <property type="molecule type" value="Genomic_DNA"/>
</dbReference>
<proteinExistence type="predicted"/>
<keyword evidence="4" id="KW-1185">Reference proteome</keyword>
<dbReference type="InterPro" id="IPR023213">
    <property type="entry name" value="CAT-like_dom_sf"/>
</dbReference>
<feature type="transmembrane region" description="Helical" evidence="2">
    <location>
        <begin position="55"/>
        <end position="83"/>
    </location>
</feature>
<keyword evidence="2" id="KW-1133">Transmembrane helix</keyword>
<dbReference type="SUPFAM" id="SSF52777">
    <property type="entry name" value="CoA-dependent acyltransferases"/>
    <property type="match status" value="1"/>
</dbReference>
<protein>
    <submittedName>
        <fullName evidence="3">Uncharacterized protein</fullName>
    </submittedName>
</protein>
<gene>
    <name evidence="3" type="ORF">EVOR1521_LOCUS20520</name>
</gene>
<feature type="non-terminal residue" evidence="3">
    <location>
        <position position="1"/>
    </location>
</feature>
<accession>A0AA36N6P5</accession>
<comment type="caution">
    <text evidence="3">The sequence shown here is derived from an EMBL/GenBank/DDBJ whole genome shotgun (WGS) entry which is preliminary data.</text>
</comment>
<dbReference type="Gene3D" id="3.30.559.10">
    <property type="entry name" value="Chloramphenicol acetyltransferase-like domain"/>
    <property type="match status" value="1"/>
</dbReference>
<dbReference type="Proteomes" id="UP001178507">
    <property type="component" value="Unassembled WGS sequence"/>
</dbReference>
<evidence type="ECO:0000313" key="4">
    <source>
        <dbReference type="Proteomes" id="UP001178507"/>
    </source>
</evidence>
<feature type="region of interest" description="Disordered" evidence="1">
    <location>
        <begin position="171"/>
        <end position="191"/>
    </location>
</feature>
<evidence type="ECO:0000256" key="2">
    <source>
        <dbReference type="SAM" id="Phobius"/>
    </source>
</evidence>
<sequence length="567" mass="63919">MSVKRTRAFYETWMSPPDFLLLLAGLLPCSWLGAAQVLACALLAHHRRNEVGLAFLAVLPGMALGSSCLQLALCAGCILVDVLRYHGDRYVLLGLPFCFFLVLPKWLSDEVQWLFDHGDWRKRLGCVRPRVPWDASWAWEDNGRSYEVLDSCGAVRVAKANEGLALTVEFDDVPEPSPHTSDARDTPAAAADGATEVGPLAGLVRRSGGSNALRLDSLQATVLAELIRTELQRSVSVADVLRSDSVEDLSAKLGEAELPELGPELPDESGAYRVFMLRFPQHPVDWCLRSPEPLDPAALQRAVDRLVARHSALQTRETPDEPLRETMDKAAALWQLWCSFFGEGPFWRHLSELGGRALFALWPRTVFAQDPRVEVRVPPLEHGRVRDPRWDWASHDQYVHSVFYDVLRPRWWPFDIALIPLFYGEVTGHTDAVQAALSLPQEDVSWYIYCSITHAYSDGLSGQALFADLLRFYAEELGQAERRPSTAPPEQLALLQRRLRRSLRKHECNEPNEDLYHESICDDWGKREGWSRRIYFHPNVAQTLRFAAGEMHCSVDLAWLSAVMCSM</sequence>
<dbReference type="AlphaFoldDB" id="A0AA36N6P5"/>
<keyword evidence="2" id="KW-0812">Transmembrane</keyword>
<keyword evidence="2" id="KW-0472">Membrane</keyword>
<name>A0AA36N6P5_9DINO</name>
<organism evidence="3 4">
    <name type="scientific">Effrenium voratum</name>
    <dbReference type="NCBI Taxonomy" id="2562239"/>
    <lineage>
        <taxon>Eukaryota</taxon>
        <taxon>Sar</taxon>
        <taxon>Alveolata</taxon>
        <taxon>Dinophyceae</taxon>
        <taxon>Suessiales</taxon>
        <taxon>Symbiodiniaceae</taxon>
        <taxon>Effrenium</taxon>
    </lineage>
</organism>
<evidence type="ECO:0000256" key="1">
    <source>
        <dbReference type="SAM" id="MobiDB-lite"/>
    </source>
</evidence>